<dbReference type="HOGENOM" id="CLU_105860_1_0_5"/>
<dbReference type="Gene3D" id="3.30.300.20">
    <property type="match status" value="1"/>
</dbReference>
<dbReference type="InterPro" id="IPR036102">
    <property type="entry name" value="OsmC/Ohrsf"/>
</dbReference>
<dbReference type="STRING" id="450851.PHZ_c3355"/>
<organism evidence="1 2">
    <name type="scientific">Phenylobacterium zucineum (strain HLK1)</name>
    <dbReference type="NCBI Taxonomy" id="450851"/>
    <lineage>
        <taxon>Bacteria</taxon>
        <taxon>Pseudomonadati</taxon>
        <taxon>Pseudomonadota</taxon>
        <taxon>Alphaproteobacteria</taxon>
        <taxon>Caulobacterales</taxon>
        <taxon>Caulobacteraceae</taxon>
        <taxon>Phenylobacterium</taxon>
    </lineage>
</organism>
<reference evidence="1 2" key="1">
    <citation type="journal article" date="2008" name="BMC Genomics">
        <title>Complete genome of Phenylobacterium zucineum - a novel facultative intracellular bacterium isolated from human erythroleukemia cell line K562.</title>
        <authorList>
            <person name="Luo Y."/>
            <person name="Xu X."/>
            <person name="Ding Z."/>
            <person name="Liu Z."/>
            <person name="Zhang B."/>
            <person name="Yan Z."/>
            <person name="Sun J."/>
            <person name="Hu S."/>
            <person name="Hu X."/>
        </authorList>
    </citation>
    <scope>NUCLEOTIDE SEQUENCE [LARGE SCALE GENOMIC DNA]</scope>
    <source>
        <strain evidence="1 2">HLK1</strain>
    </source>
</reference>
<dbReference type="PANTHER" id="PTHR42830">
    <property type="entry name" value="OSMOTICALLY INDUCIBLE FAMILY PROTEIN"/>
    <property type="match status" value="1"/>
</dbReference>
<dbReference type="Pfam" id="PF02566">
    <property type="entry name" value="OsmC"/>
    <property type="match status" value="1"/>
</dbReference>
<proteinExistence type="predicted"/>
<accession>B4RBB9</accession>
<dbReference type="InterPro" id="IPR003718">
    <property type="entry name" value="OsmC/Ohr_fam"/>
</dbReference>
<dbReference type="InterPro" id="IPR015946">
    <property type="entry name" value="KH_dom-like_a/b"/>
</dbReference>
<evidence type="ECO:0000313" key="1">
    <source>
        <dbReference type="EMBL" id="ACG79764.1"/>
    </source>
</evidence>
<dbReference type="AlphaFoldDB" id="B4RBB9"/>
<name>B4RBB9_PHEZH</name>
<dbReference type="SUPFAM" id="SSF82784">
    <property type="entry name" value="OsmC-like"/>
    <property type="match status" value="1"/>
</dbReference>
<dbReference type="EMBL" id="CP000747">
    <property type="protein sequence ID" value="ACG79764.1"/>
    <property type="molecule type" value="Genomic_DNA"/>
</dbReference>
<dbReference type="eggNOG" id="COG1764">
    <property type="taxonomic scope" value="Bacteria"/>
</dbReference>
<gene>
    <name evidence="1" type="ordered locus">PHZ_c3355</name>
</gene>
<dbReference type="PANTHER" id="PTHR42830:SF2">
    <property type="entry name" value="OSMC_OHR FAMILY PROTEIN"/>
    <property type="match status" value="1"/>
</dbReference>
<keyword evidence="2" id="KW-1185">Reference proteome</keyword>
<dbReference type="KEGG" id="pzu:PHZ_c3355"/>
<dbReference type="InterPro" id="IPR052707">
    <property type="entry name" value="OsmC_Ohr_Peroxiredoxin"/>
</dbReference>
<protein>
    <submittedName>
        <fullName evidence="1">Predicted redox protein, regulator of disulfide bond formation</fullName>
    </submittedName>
</protein>
<dbReference type="Proteomes" id="UP000001868">
    <property type="component" value="Chromosome"/>
</dbReference>
<evidence type="ECO:0000313" key="2">
    <source>
        <dbReference type="Proteomes" id="UP000001868"/>
    </source>
</evidence>
<sequence length="164" mass="17993">MTSGGAGMAVYRARIDWTLEEGADFPNGRYSRGHTVAFEQHAVPATASRHVVGKKWAVEGAVDPEEMLVASLSSCHMLTFLHMARLEGFAVTRYVDAAEGVMEKNAEGRLAITRVVLRPLITYAGRRPTPEEADHLHHLAHEECFIANSVKTEIVVEEVQPADA</sequence>